<evidence type="ECO:0000313" key="1">
    <source>
        <dbReference type="EMBL" id="CBL17050.1"/>
    </source>
</evidence>
<dbReference type="BioCyc" id="RCHA213810:RUM_RS04210-MONOMER"/>
<protein>
    <submittedName>
        <fullName evidence="1">Uncharacterized protein</fullName>
    </submittedName>
</protein>
<keyword evidence="2" id="KW-1185">Reference proteome</keyword>
<dbReference type="AlphaFoldDB" id="D4LBQ5"/>
<dbReference type="RefSeq" id="WP_015557957.1">
    <property type="nucleotide sequence ID" value="NC_021039.1"/>
</dbReference>
<dbReference type="KEGG" id="rch:RUM_08720"/>
<evidence type="ECO:0000313" key="2">
    <source>
        <dbReference type="Proteomes" id="UP000007054"/>
    </source>
</evidence>
<proteinExistence type="predicted"/>
<organism evidence="1 2">
    <name type="scientific">Ruminococcus champanellensis (strain DSM 18848 / JCM 17042 / KCTC 15320 / 18P13)</name>
    <dbReference type="NCBI Taxonomy" id="213810"/>
    <lineage>
        <taxon>Bacteria</taxon>
        <taxon>Bacillati</taxon>
        <taxon>Bacillota</taxon>
        <taxon>Clostridia</taxon>
        <taxon>Eubacteriales</taxon>
        <taxon>Oscillospiraceae</taxon>
        <taxon>Ruminococcus</taxon>
    </lineage>
</organism>
<dbReference type="GeneID" id="83155647"/>
<dbReference type="STRING" id="213810.RUM_08720"/>
<dbReference type="Pfam" id="PF06949">
    <property type="entry name" value="DUF1292"/>
    <property type="match status" value="1"/>
</dbReference>
<name>D4LBQ5_RUMC1</name>
<dbReference type="InterPro" id="IPR009711">
    <property type="entry name" value="UPF0473"/>
</dbReference>
<accession>D4LBQ5</accession>
<reference evidence="1" key="2">
    <citation type="submission" date="2010-03" db="EMBL/GenBank/DDBJ databases">
        <authorList>
            <person name="Pajon A."/>
        </authorList>
    </citation>
    <scope>NUCLEOTIDE SEQUENCE</scope>
    <source>
        <strain evidence="1">Type strain: 18P13</strain>
    </source>
</reference>
<dbReference type="EMBL" id="FP929052">
    <property type="protein sequence ID" value="CBL17050.1"/>
    <property type="molecule type" value="Genomic_DNA"/>
</dbReference>
<dbReference type="Proteomes" id="UP000007054">
    <property type="component" value="Chromosome"/>
</dbReference>
<dbReference type="OrthoDB" id="2056794at2"/>
<gene>
    <name evidence="1" type="ordered locus">RUM_08720</name>
</gene>
<dbReference type="HOGENOM" id="CLU_146610_3_1_9"/>
<sequence length="117" mass="13547">MSEEMNEYTPDLYTLVDEDGNEQTFEMLDVMEVDDQRYFALIPYQADPESMIEDDGELVILKSDMVDGEEMLVSIEDDDEFDRIGELFLKRLDEIYDDCDCEDDGCDCGCCGHDHQD</sequence>
<reference evidence="1" key="1">
    <citation type="submission" date="2010-03" db="EMBL/GenBank/DDBJ databases">
        <title>The genome sequence of Ruminococcus sp. 18P13.</title>
        <authorList>
            <consortium name="metaHIT consortium -- http://www.metahit.eu/"/>
            <person name="Pajon A."/>
            <person name="Turner K."/>
            <person name="Parkhill J."/>
            <person name="Bernalier A."/>
        </authorList>
    </citation>
    <scope>NUCLEOTIDE SEQUENCE [LARGE SCALE GENOMIC DNA]</scope>
    <source>
        <strain evidence="1">Type strain: 18P13</strain>
    </source>
</reference>
<dbReference type="PATRIC" id="fig|213810.4.peg.785"/>